<dbReference type="GO" id="GO:0055085">
    <property type="term" value="P:transmembrane transport"/>
    <property type="evidence" value="ECO:0007669"/>
    <property type="project" value="UniProtKB-ARBA"/>
</dbReference>
<feature type="transmembrane region" description="Helical" evidence="9">
    <location>
        <begin position="329"/>
        <end position="349"/>
    </location>
</feature>
<feature type="compositionally biased region" description="Basic and acidic residues" evidence="8">
    <location>
        <begin position="257"/>
        <end position="281"/>
    </location>
</feature>
<dbReference type="CDD" id="cd00333">
    <property type="entry name" value="MIP"/>
    <property type="match status" value="1"/>
</dbReference>
<reference evidence="10" key="1">
    <citation type="submission" date="2025-02" db="EMBL/GenBank/DDBJ databases">
        <authorList>
            <consortium name="NCBI Genome Project"/>
        </authorList>
    </citation>
    <scope>NUCLEOTIDE SEQUENCE</scope>
</reference>
<dbReference type="GeneID" id="4986683"/>
<evidence type="ECO:0008006" key="11">
    <source>
        <dbReference type="Google" id="ProtNLM"/>
    </source>
</evidence>
<accession>A0AAJ8BT67</accession>
<dbReference type="SUPFAM" id="SSF81338">
    <property type="entry name" value="Aquaporin-like"/>
    <property type="match status" value="1"/>
</dbReference>
<comment type="subcellular location">
    <subcellularLocation>
        <location evidence="1">Membrane</location>
        <topology evidence="1">Multi-pass membrane protein</topology>
    </subcellularLocation>
</comment>
<dbReference type="KEGG" id="ang:An13g02350"/>
<dbReference type="AlphaFoldDB" id="A0AAJ8BT67"/>
<feature type="transmembrane region" description="Helical" evidence="9">
    <location>
        <begin position="490"/>
        <end position="508"/>
    </location>
</feature>
<evidence type="ECO:0000256" key="7">
    <source>
        <dbReference type="ARBA" id="ARBA00023136"/>
    </source>
</evidence>
<reference evidence="10" key="2">
    <citation type="submission" date="2025-08" db="UniProtKB">
        <authorList>
            <consortium name="RefSeq"/>
        </authorList>
    </citation>
    <scope>IDENTIFICATION</scope>
</reference>
<organism evidence="10">
    <name type="scientific">Aspergillus niger</name>
    <dbReference type="NCBI Taxonomy" id="5061"/>
    <lineage>
        <taxon>Eukaryota</taxon>
        <taxon>Fungi</taxon>
        <taxon>Dikarya</taxon>
        <taxon>Ascomycota</taxon>
        <taxon>Pezizomycotina</taxon>
        <taxon>Eurotiomycetes</taxon>
        <taxon>Eurotiomycetidae</taxon>
        <taxon>Eurotiales</taxon>
        <taxon>Aspergillaceae</taxon>
        <taxon>Aspergillus</taxon>
        <taxon>Aspergillus subgen. Circumdati</taxon>
    </lineage>
</organism>
<protein>
    <recommendedName>
        <fullName evidence="11">Aquaporin</fullName>
    </recommendedName>
</protein>
<evidence type="ECO:0000256" key="8">
    <source>
        <dbReference type="SAM" id="MobiDB-lite"/>
    </source>
</evidence>
<proteinExistence type="inferred from homology"/>
<feature type="region of interest" description="Disordered" evidence="8">
    <location>
        <begin position="123"/>
        <end position="197"/>
    </location>
</feature>
<name>A0AAJ8BT67_ASPNG</name>
<feature type="transmembrane region" description="Helical" evidence="9">
    <location>
        <begin position="460"/>
        <end position="478"/>
    </location>
</feature>
<evidence type="ECO:0000256" key="6">
    <source>
        <dbReference type="ARBA" id="ARBA00022989"/>
    </source>
</evidence>
<feature type="region of interest" description="Disordered" evidence="8">
    <location>
        <begin position="257"/>
        <end position="308"/>
    </location>
</feature>
<evidence type="ECO:0000256" key="4">
    <source>
        <dbReference type="ARBA" id="ARBA00022692"/>
    </source>
</evidence>
<evidence type="ECO:0000256" key="5">
    <source>
        <dbReference type="ARBA" id="ARBA00022737"/>
    </source>
</evidence>
<feature type="transmembrane region" description="Helical" evidence="9">
    <location>
        <begin position="542"/>
        <end position="565"/>
    </location>
</feature>
<evidence type="ECO:0000256" key="1">
    <source>
        <dbReference type="ARBA" id="ARBA00004141"/>
    </source>
</evidence>
<feature type="transmembrane region" description="Helical" evidence="9">
    <location>
        <begin position="361"/>
        <end position="382"/>
    </location>
</feature>
<dbReference type="PANTHER" id="PTHR43829:SF24">
    <property type="entry name" value="MIP AQUAPORIN (EUROFUNG)"/>
    <property type="match status" value="1"/>
</dbReference>
<evidence type="ECO:0000256" key="2">
    <source>
        <dbReference type="ARBA" id="ARBA00006175"/>
    </source>
</evidence>
<comment type="similarity">
    <text evidence="2">Belongs to the MIP/aquaporin (TC 1.A.8) family.</text>
</comment>
<feature type="compositionally biased region" description="Polar residues" evidence="8">
    <location>
        <begin position="179"/>
        <end position="197"/>
    </location>
</feature>
<dbReference type="InterPro" id="IPR000425">
    <property type="entry name" value="MIP"/>
</dbReference>
<dbReference type="PRINTS" id="PR00783">
    <property type="entry name" value="MINTRINSICP"/>
</dbReference>
<dbReference type="RefSeq" id="XP_059602111.1">
    <property type="nucleotide sequence ID" value="XM_059743889.1"/>
</dbReference>
<keyword evidence="4 9" id="KW-0812">Transmembrane</keyword>
<sequence>MCVTFRISLVLGAWSHHTSPGSVGLEPSLSESESVTRGSLITYYFVQERLLGQHVTGGPEVADQTPPSFIWAPNCSGIIQCLANKAQASRLPLYKSRLLILLPWCTRLGLSTKSSILVEVDTESRGYRSSDTTEGGSSKVEDGDEPIEETSRRGVSRNKSHGTQRTNFSRNKSHASHRTGVSQNQSYRSQPPATLRNQSYGSQAQFSLAGPNAYYGPLPQQGAYMHPEYQSFNPQYGNMQGDKPVWSLAQPLPHVVRDGMRYGALPEDRKEERDEDGRERPPPASEEPPTDIPKTDEARENGEEPQNEMGFFNKWSKIRYYLREPLGEWLGTTIAITLGLCGGLSTYTSDGQAGSWMTQSACWGFSFMIGIYIVGGISGGHLNPAITISMSLWRGFPARRCVIYILAQLIGAITAGGFAYAIYHDAIVNLSVETNLPQSETTASQAFLTLPKQFVSPATAFFNEFLGTAILVGTIMALGDDTNAPPGAGMQAFIIGILITVLVLALGYNTGGAFNGPRDFGPRLVAVMAGWGGHLFKEYHAWWIWGPWVADIFGGLFGAFIYDLVVFTGGESPINYPPRRRKRALLIKEKNLRSKLRFGRRKIGDIERAVEENQD</sequence>
<keyword evidence="6 9" id="KW-1133">Transmembrane helix</keyword>
<dbReference type="GO" id="GO:0016020">
    <property type="term" value="C:membrane"/>
    <property type="evidence" value="ECO:0007669"/>
    <property type="project" value="UniProtKB-SubCell"/>
</dbReference>
<dbReference type="Pfam" id="PF00230">
    <property type="entry name" value="MIP"/>
    <property type="match status" value="1"/>
</dbReference>
<evidence type="ECO:0000256" key="9">
    <source>
        <dbReference type="SAM" id="Phobius"/>
    </source>
</evidence>
<dbReference type="VEuPathDB" id="FungiDB:An13g02350"/>
<dbReference type="InterPro" id="IPR023271">
    <property type="entry name" value="Aquaporin-like"/>
</dbReference>
<feature type="transmembrane region" description="Helical" evidence="9">
    <location>
        <begin position="402"/>
        <end position="423"/>
    </location>
</feature>
<dbReference type="InterPro" id="IPR050363">
    <property type="entry name" value="MIP/Aquaporin"/>
</dbReference>
<dbReference type="PANTHER" id="PTHR43829">
    <property type="entry name" value="AQUAPORIN OR AQUAGLYCEROPORIN RELATED"/>
    <property type="match status" value="1"/>
</dbReference>
<keyword evidence="5" id="KW-0677">Repeat</keyword>
<feature type="compositionally biased region" description="Basic and acidic residues" evidence="8">
    <location>
        <begin position="293"/>
        <end position="302"/>
    </location>
</feature>
<keyword evidence="3" id="KW-0813">Transport</keyword>
<evidence type="ECO:0000256" key="3">
    <source>
        <dbReference type="ARBA" id="ARBA00022448"/>
    </source>
</evidence>
<dbReference type="InterPro" id="IPR022357">
    <property type="entry name" value="MIP_CS"/>
</dbReference>
<keyword evidence="7 9" id="KW-0472">Membrane</keyword>
<dbReference type="PROSITE" id="PS00221">
    <property type="entry name" value="MIP"/>
    <property type="match status" value="1"/>
</dbReference>
<evidence type="ECO:0000313" key="10">
    <source>
        <dbReference type="RefSeq" id="XP_059602111.1"/>
    </source>
</evidence>
<gene>
    <name evidence="10" type="ORF">An13g02350</name>
</gene>
<dbReference type="FunFam" id="1.20.1080.10:FF:000022">
    <property type="entry name" value="MIP aquaporin"/>
    <property type="match status" value="1"/>
</dbReference>
<dbReference type="NCBIfam" id="TIGR00861">
    <property type="entry name" value="MIP"/>
    <property type="match status" value="1"/>
</dbReference>
<dbReference type="Gene3D" id="1.20.1080.10">
    <property type="entry name" value="Glycerol uptake facilitator protein"/>
    <property type="match status" value="1"/>
</dbReference>